<evidence type="ECO:0000313" key="4">
    <source>
        <dbReference type="Proteomes" id="UP000515465"/>
    </source>
</evidence>
<reference evidence="3" key="1">
    <citation type="journal article" date="2020" name="Mol. Plant Microbe Interact.">
        <title>Complete genome sequences of four natural Pseudomonas isolates that catabolize a wide range of aromatic compounds relevant to lignin valorization.</title>
        <authorList>
            <person name="Hatmaker E.A."/>
            <person name="Presle G."/>
            <person name="Cannon O."/>
            <person name="Guss A.M."/>
            <person name="Elkins J.G."/>
        </authorList>
    </citation>
    <scope>NUCLEOTIDE SEQUENCE</scope>
    <source>
        <strain evidence="3">583</strain>
        <plasmid evidence="3">p_1</plasmid>
    </source>
</reference>
<proteinExistence type="predicted"/>
<geneLocation type="plasmid" evidence="3 4">
    <name>p_1</name>
</geneLocation>
<feature type="compositionally biased region" description="Basic and acidic residues" evidence="1">
    <location>
        <begin position="161"/>
        <end position="177"/>
    </location>
</feature>
<sequence>MPCRQCGIALINAVVLVAEVGDFTRFSSPRQLMAYFGLVPGEQLSGETVWRGGITKTGNTHARRALVEGAWAYRMRARIGRHKVDRIEALPKVVRDIGWKAQVRLCTRYRRLSARGRTPTSSPSPSHARWWASSGRSPARFKPRQRRRDRYLTDSQQRRCKPQDQPRRDMRRWRWDNAGEPSSPL</sequence>
<feature type="region of interest" description="Disordered" evidence="1">
    <location>
        <begin position="114"/>
        <end position="185"/>
    </location>
</feature>
<protein>
    <submittedName>
        <fullName evidence="3">IS110 family transposase</fullName>
    </submittedName>
</protein>
<gene>
    <name evidence="3" type="ORF">HB778_38360</name>
</gene>
<keyword evidence="3" id="KW-0614">Plasmid</keyword>
<dbReference type="GO" id="GO:0006313">
    <property type="term" value="P:DNA transposition"/>
    <property type="evidence" value="ECO:0007669"/>
    <property type="project" value="InterPro"/>
</dbReference>
<evidence type="ECO:0000259" key="2">
    <source>
        <dbReference type="Pfam" id="PF02371"/>
    </source>
</evidence>
<name>A0A7G6T5H0_9HYPH</name>
<dbReference type="AlphaFoldDB" id="A0A7G6T5H0"/>
<dbReference type="InterPro" id="IPR047650">
    <property type="entry name" value="Transpos_IS110"/>
</dbReference>
<dbReference type="PANTHER" id="PTHR33055">
    <property type="entry name" value="TRANSPOSASE FOR INSERTION SEQUENCE ELEMENT IS1111A"/>
    <property type="match status" value="1"/>
</dbReference>
<dbReference type="InterPro" id="IPR003346">
    <property type="entry name" value="Transposase_20"/>
</dbReference>
<feature type="compositionally biased region" description="Basic residues" evidence="1">
    <location>
        <begin position="139"/>
        <end position="149"/>
    </location>
</feature>
<feature type="domain" description="Transposase IS116/IS110/IS902 C-terminal" evidence="2">
    <location>
        <begin position="7"/>
        <end position="77"/>
    </location>
</feature>
<dbReference type="GO" id="GO:0003677">
    <property type="term" value="F:DNA binding"/>
    <property type="evidence" value="ECO:0007669"/>
    <property type="project" value="InterPro"/>
</dbReference>
<accession>A0A7G6T5H0</accession>
<dbReference type="EMBL" id="CP050299">
    <property type="protein sequence ID" value="QND62002.1"/>
    <property type="molecule type" value="Genomic_DNA"/>
</dbReference>
<dbReference type="Proteomes" id="UP000515465">
    <property type="component" value="Plasmid p_1"/>
</dbReference>
<dbReference type="Pfam" id="PF02371">
    <property type="entry name" value="Transposase_20"/>
    <property type="match status" value="1"/>
</dbReference>
<evidence type="ECO:0000313" key="3">
    <source>
        <dbReference type="EMBL" id="QND62002.1"/>
    </source>
</evidence>
<dbReference type="PANTHER" id="PTHR33055:SF3">
    <property type="entry name" value="PUTATIVE TRANSPOSASE FOR IS117-RELATED"/>
    <property type="match status" value="1"/>
</dbReference>
<evidence type="ECO:0000256" key="1">
    <source>
        <dbReference type="SAM" id="MobiDB-lite"/>
    </source>
</evidence>
<organism evidence="3 4">
    <name type="scientific">Mesorhizobium huakuii</name>
    <dbReference type="NCBI Taxonomy" id="28104"/>
    <lineage>
        <taxon>Bacteria</taxon>
        <taxon>Pseudomonadati</taxon>
        <taxon>Pseudomonadota</taxon>
        <taxon>Alphaproteobacteria</taxon>
        <taxon>Hyphomicrobiales</taxon>
        <taxon>Phyllobacteriaceae</taxon>
        <taxon>Mesorhizobium</taxon>
    </lineage>
</organism>
<dbReference type="GO" id="GO:0004803">
    <property type="term" value="F:transposase activity"/>
    <property type="evidence" value="ECO:0007669"/>
    <property type="project" value="InterPro"/>
</dbReference>